<keyword evidence="4" id="KW-1185">Reference proteome</keyword>
<evidence type="ECO:0000256" key="2">
    <source>
        <dbReference type="SAM" id="Phobius"/>
    </source>
</evidence>
<keyword evidence="2" id="KW-1133">Transmembrane helix</keyword>
<keyword evidence="2" id="KW-0472">Membrane</keyword>
<feature type="compositionally biased region" description="Polar residues" evidence="1">
    <location>
        <begin position="107"/>
        <end position="116"/>
    </location>
</feature>
<dbReference type="AlphaFoldDB" id="A0A918JHW1"/>
<reference evidence="3" key="2">
    <citation type="submission" date="2020-09" db="EMBL/GenBank/DDBJ databases">
        <authorList>
            <person name="Sun Q."/>
            <person name="Ohkuma M."/>
        </authorList>
    </citation>
    <scope>NUCLEOTIDE SEQUENCE</scope>
    <source>
        <strain evidence="3">JCM 4490</strain>
    </source>
</reference>
<feature type="transmembrane region" description="Helical" evidence="2">
    <location>
        <begin position="35"/>
        <end position="57"/>
    </location>
</feature>
<gene>
    <name evidence="3" type="ORF">GCM10010503_66310</name>
</gene>
<evidence type="ECO:0000313" key="3">
    <source>
        <dbReference type="EMBL" id="GGW79438.1"/>
    </source>
</evidence>
<evidence type="ECO:0000313" key="4">
    <source>
        <dbReference type="Proteomes" id="UP000620224"/>
    </source>
</evidence>
<sequence>MRGGDRRAVLVTTVLVLAVFAGALSVLSWDRANQVAGVVSAVVGVAALGVGVCALLAPSGSTSVQVCRTGRATATGGGDANTGAVASSSAGAVSVGETGDARADGGSANTGYRRQE</sequence>
<keyword evidence="2" id="KW-0812">Transmembrane</keyword>
<feature type="compositionally biased region" description="Low complexity" evidence="1">
    <location>
        <begin position="81"/>
        <end position="96"/>
    </location>
</feature>
<dbReference type="Proteomes" id="UP000620224">
    <property type="component" value="Unassembled WGS sequence"/>
</dbReference>
<reference evidence="3" key="1">
    <citation type="journal article" date="2014" name="Int. J. Syst. Evol. Microbiol.">
        <title>Complete genome sequence of Corynebacterium casei LMG S-19264T (=DSM 44701T), isolated from a smear-ripened cheese.</title>
        <authorList>
            <consortium name="US DOE Joint Genome Institute (JGI-PGF)"/>
            <person name="Walter F."/>
            <person name="Albersmeier A."/>
            <person name="Kalinowski J."/>
            <person name="Ruckert C."/>
        </authorList>
    </citation>
    <scope>NUCLEOTIDE SEQUENCE</scope>
    <source>
        <strain evidence="3">JCM 4490</strain>
    </source>
</reference>
<proteinExistence type="predicted"/>
<comment type="caution">
    <text evidence="3">The sequence shown here is derived from an EMBL/GenBank/DDBJ whole genome shotgun (WGS) entry which is preliminary data.</text>
</comment>
<name>A0A918JHW1_9ACTN</name>
<evidence type="ECO:0000256" key="1">
    <source>
        <dbReference type="SAM" id="MobiDB-lite"/>
    </source>
</evidence>
<feature type="region of interest" description="Disordered" evidence="1">
    <location>
        <begin position="71"/>
        <end position="116"/>
    </location>
</feature>
<protein>
    <submittedName>
        <fullName evidence="3">Uncharacterized protein</fullName>
    </submittedName>
</protein>
<organism evidence="3 4">
    <name type="scientific">Streptomyces lucensis JCM 4490</name>
    <dbReference type="NCBI Taxonomy" id="1306176"/>
    <lineage>
        <taxon>Bacteria</taxon>
        <taxon>Bacillati</taxon>
        <taxon>Actinomycetota</taxon>
        <taxon>Actinomycetes</taxon>
        <taxon>Kitasatosporales</taxon>
        <taxon>Streptomycetaceae</taxon>
        <taxon>Streptomyces</taxon>
    </lineage>
</organism>
<accession>A0A918JHW1</accession>
<dbReference type="RefSeq" id="WP_229816365.1">
    <property type="nucleotide sequence ID" value="NZ_BMUE01000023.1"/>
</dbReference>
<dbReference type="EMBL" id="BMUE01000023">
    <property type="protein sequence ID" value="GGW79438.1"/>
    <property type="molecule type" value="Genomic_DNA"/>
</dbReference>